<feature type="signal peptide" evidence="1">
    <location>
        <begin position="1"/>
        <end position="25"/>
    </location>
</feature>
<dbReference type="PANTHER" id="PTHR10900">
    <property type="entry name" value="PERIOSTIN-RELATED"/>
    <property type="match status" value="1"/>
</dbReference>
<dbReference type="AlphaFoldDB" id="A0A3P4AY28"/>
<keyword evidence="4" id="KW-1185">Reference proteome</keyword>
<dbReference type="PROSITE" id="PS50213">
    <property type="entry name" value="FAS1"/>
    <property type="match status" value="1"/>
</dbReference>
<dbReference type="OrthoDB" id="9800666at2"/>
<dbReference type="FunFam" id="2.30.180.10:FF:000032">
    <property type="entry name" value="Fasciclin domain-containing protein, putative"/>
    <property type="match status" value="1"/>
</dbReference>
<evidence type="ECO:0000259" key="2">
    <source>
        <dbReference type="PROSITE" id="PS50213"/>
    </source>
</evidence>
<dbReference type="Pfam" id="PF02469">
    <property type="entry name" value="Fasciclin"/>
    <property type="match status" value="1"/>
</dbReference>
<dbReference type="SUPFAM" id="SSF82153">
    <property type="entry name" value="FAS1 domain"/>
    <property type="match status" value="1"/>
</dbReference>
<sequence length="157" mass="16935">MFFRTGVRIAAVCLALGSMQPYAMAASNIVDTAATAGMFSSWIQGVRDAGLEPALKGPGPYTVFIPSDEAFAKLPAERRDALRNKETLAHVLKLHMAPGKLRLKDAKEGTRIKTQAGETLTVHREKNTIKLGEGEVLEPDVEVGNGVINVVDTVFFP</sequence>
<feature type="chain" id="PRO_5018102024" evidence="1">
    <location>
        <begin position="26"/>
        <end position="157"/>
    </location>
</feature>
<evidence type="ECO:0000313" key="4">
    <source>
        <dbReference type="Proteomes" id="UP000277294"/>
    </source>
</evidence>
<feature type="domain" description="FAS1" evidence="2">
    <location>
        <begin position="26"/>
        <end position="155"/>
    </location>
</feature>
<dbReference type="InterPro" id="IPR050904">
    <property type="entry name" value="Adhesion/Biosynth-related"/>
</dbReference>
<keyword evidence="1" id="KW-0732">Signal</keyword>
<accession>A0A3P4AY28</accession>
<dbReference type="RefSeq" id="WP_124077540.1">
    <property type="nucleotide sequence ID" value="NZ_UWPJ01000005.1"/>
</dbReference>
<dbReference type="InterPro" id="IPR036378">
    <property type="entry name" value="FAS1_dom_sf"/>
</dbReference>
<proteinExistence type="predicted"/>
<dbReference type="SMART" id="SM00554">
    <property type="entry name" value="FAS1"/>
    <property type="match status" value="1"/>
</dbReference>
<gene>
    <name evidence="3" type="ORF">PIGHUM_00371</name>
</gene>
<name>A0A3P4AY28_9BURK</name>
<dbReference type="EMBL" id="UWPJ01000005">
    <property type="protein sequence ID" value="VCU68320.1"/>
    <property type="molecule type" value="Genomic_DNA"/>
</dbReference>
<dbReference type="Proteomes" id="UP000277294">
    <property type="component" value="Unassembled WGS sequence"/>
</dbReference>
<dbReference type="InterPro" id="IPR000782">
    <property type="entry name" value="FAS1_domain"/>
</dbReference>
<organism evidence="3 4">
    <name type="scientific">Pigmentiphaga humi</name>
    <dbReference type="NCBI Taxonomy" id="2478468"/>
    <lineage>
        <taxon>Bacteria</taxon>
        <taxon>Pseudomonadati</taxon>
        <taxon>Pseudomonadota</taxon>
        <taxon>Betaproteobacteria</taxon>
        <taxon>Burkholderiales</taxon>
        <taxon>Alcaligenaceae</taxon>
        <taxon>Pigmentiphaga</taxon>
    </lineage>
</organism>
<reference evidence="3 4" key="1">
    <citation type="submission" date="2018-10" db="EMBL/GenBank/DDBJ databases">
        <authorList>
            <person name="Criscuolo A."/>
        </authorList>
    </citation>
    <scope>NUCLEOTIDE SEQUENCE [LARGE SCALE GENOMIC DNA]</scope>
    <source>
        <strain evidence="3">DnA1</strain>
    </source>
</reference>
<evidence type="ECO:0000313" key="3">
    <source>
        <dbReference type="EMBL" id="VCU68320.1"/>
    </source>
</evidence>
<dbReference type="Gene3D" id="2.30.180.10">
    <property type="entry name" value="FAS1 domain"/>
    <property type="match status" value="1"/>
</dbReference>
<evidence type="ECO:0000256" key="1">
    <source>
        <dbReference type="SAM" id="SignalP"/>
    </source>
</evidence>
<protein>
    <submittedName>
        <fullName evidence="3">Immunogenic protein MPT70</fullName>
    </submittedName>
</protein>
<dbReference type="PANTHER" id="PTHR10900:SF77">
    <property type="entry name" value="FI19380P1"/>
    <property type="match status" value="1"/>
</dbReference>